<evidence type="ECO:0000256" key="1">
    <source>
        <dbReference type="ARBA" id="ARBA00023015"/>
    </source>
</evidence>
<dbReference type="InterPro" id="IPR050908">
    <property type="entry name" value="SmbC-like"/>
</dbReference>
<dbReference type="Pfam" id="PF12833">
    <property type="entry name" value="HTH_18"/>
    <property type="match status" value="1"/>
</dbReference>
<gene>
    <name evidence="5" type="ORF">GCM10007931_16540</name>
</gene>
<dbReference type="PANTHER" id="PTHR40055:SF1">
    <property type="entry name" value="TRANSCRIPTIONAL REGULATOR YGIV-RELATED"/>
    <property type="match status" value="1"/>
</dbReference>
<dbReference type="Proteomes" id="UP001157156">
    <property type="component" value="Unassembled WGS sequence"/>
</dbReference>
<dbReference type="InterPro" id="IPR010499">
    <property type="entry name" value="AraC_E-bd"/>
</dbReference>
<comment type="caution">
    <text evidence="5">The sequence shown here is derived from an EMBL/GenBank/DDBJ whole genome shotgun (WGS) entry which is preliminary data.</text>
</comment>
<accession>A0ABQ6ENV1</accession>
<keyword evidence="6" id="KW-1185">Reference proteome</keyword>
<keyword evidence="1" id="KW-0805">Transcription regulation</keyword>
<organism evidence="5 6">
    <name type="scientific">Vibrio algivorus</name>
    <dbReference type="NCBI Taxonomy" id="1667024"/>
    <lineage>
        <taxon>Bacteria</taxon>
        <taxon>Pseudomonadati</taxon>
        <taxon>Pseudomonadota</taxon>
        <taxon>Gammaproteobacteria</taxon>
        <taxon>Vibrionales</taxon>
        <taxon>Vibrionaceae</taxon>
        <taxon>Vibrio</taxon>
    </lineage>
</organism>
<dbReference type="InterPro" id="IPR011256">
    <property type="entry name" value="Reg_factor_effector_dom_sf"/>
</dbReference>
<dbReference type="PROSITE" id="PS01124">
    <property type="entry name" value="HTH_ARAC_FAMILY_2"/>
    <property type="match status" value="1"/>
</dbReference>
<dbReference type="SUPFAM" id="SSF55136">
    <property type="entry name" value="Probable bacterial effector-binding domain"/>
    <property type="match status" value="1"/>
</dbReference>
<evidence type="ECO:0000313" key="6">
    <source>
        <dbReference type="Proteomes" id="UP001157156"/>
    </source>
</evidence>
<dbReference type="SMART" id="SM00342">
    <property type="entry name" value="HTH_ARAC"/>
    <property type="match status" value="1"/>
</dbReference>
<protein>
    <submittedName>
        <fullName evidence="5">AraC family transcriptional regulator</fullName>
    </submittedName>
</protein>
<dbReference type="SUPFAM" id="SSF46689">
    <property type="entry name" value="Homeodomain-like"/>
    <property type="match status" value="2"/>
</dbReference>
<dbReference type="Gene3D" id="1.10.10.60">
    <property type="entry name" value="Homeodomain-like"/>
    <property type="match status" value="2"/>
</dbReference>
<sequence>MDKNKQQYLQRMRKVCEYIYLHIDEVMSYEALSQVAHFSSFHFHRQFSAIFGMSTTTFIMKVRLKRAAYQLVFQPHKSITDIALDASFDYLESFSRAFKRHFNQSPSQFRREPQWPDWYEQFDSKIGIKMKEINNNVLLDEISVKNLEQIVVAVKEHIGSPSLLNNTISQFIDWRKKTTYSPVNSSRTFGIVYNDPNNTPAEQFRFDVCGEVKQAVGDNDFGIVDKTIQGGRYIHLRHIGPHHLMDNKIYFIFAQWLPQSGEELADAPMFFEYQNFFPEVSEHELITDIYVPLKD</sequence>
<name>A0ABQ6ENV1_9VIBR</name>
<keyword evidence="3" id="KW-0804">Transcription</keyword>
<evidence type="ECO:0000256" key="2">
    <source>
        <dbReference type="ARBA" id="ARBA00023125"/>
    </source>
</evidence>
<dbReference type="Gene3D" id="3.20.80.10">
    <property type="entry name" value="Regulatory factor, effector binding domain"/>
    <property type="match status" value="1"/>
</dbReference>
<dbReference type="InterPro" id="IPR018060">
    <property type="entry name" value="HTH_AraC"/>
</dbReference>
<dbReference type="RefSeq" id="WP_284186073.1">
    <property type="nucleotide sequence ID" value="NZ_BSPV01000005.1"/>
</dbReference>
<feature type="domain" description="HTH araC/xylS-type" evidence="4">
    <location>
        <begin position="13"/>
        <end position="112"/>
    </location>
</feature>
<dbReference type="SMART" id="SM00871">
    <property type="entry name" value="AraC_E_bind"/>
    <property type="match status" value="1"/>
</dbReference>
<dbReference type="InterPro" id="IPR029442">
    <property type="entry name" value="GyrI-like"/>
</dbReference>
<dbReference type="PRINTS" id="PR00032">
    <property type="entry name" value="HTHARAC"/>
</dbReference>
<dbReference type="EMBL" id="BSPV01000005">
    <property type="protein sequence ID" value="GLT14679.1"/>
    <property type="molecule type" value="Genomic_DNA"/>
</dbReference>
<evidence type="ECO:0000259" key="4">
    <source>
        <dbReference type="PROSITE" id="PS01124"/>
    </source>
</evidence>
<proteinExistence type="predicted"/>
<reference evidence="6" key="1">
    <citation type="journal article" date="2019" name="Int. J. Syst. Evol. Microbiol.">
        <title>The Global Catalogue of Microorganisms (GCM) 10K type strain sequencing project: providing services to taxonomists for standard genome sequencing and annotation.</title>
        <authorList>
            <consortium name="The Broad Institute Genomics Platform"/>
            <consortium name="The Broad Institute Genome Sequencing Center for Infectious Disease"/>
            <person name="Wu L."/>
            <person name="Ma J."/>
        </authorList>
    </citation>
    <scope>NUCLEOTIDE SEQUENCE [LARGE SCALE GENOMIC DNA]</scope>
    <source>
        <strain evidence="6">NBRC 111146</strain>
    </source>
</reference>
<dbReference type="Pfam" id="PF06445">
    <property type="entry name" value="GyrI-like"/>
    <property type="match status" value="1"/>
</dbReference>
<evidence type="ECO:0000256" key="3">
    <source>
        <dbReference type="ARBA" id="ARBA00023163"/>
    </source>
</evidence>
<dbReference type="InterPro" id="IPR020449">
    <property type="entry name" value="Tscrpt_reg_AraC-type_HTH"/>
</dbReference>
<keyword evidence="2" id="KW-0238">DNA-binding</keyword>
<dbReference type="InterPro" id="IPR009057">
    <property type="entry name" value="Homeodomain-like_sf"/>
</dbReference>
<dbReference type="PANTHER" id="PTHR40055">
    <property type="entry name" value="TRANSCRIPTIONAL REGULATOR YGIV-RELATED"/>
    <property type="match status" value="1"/>
</dbReference>
<evidence type="ECO:0000313" key="5">
    <source>
        <dbReference type="EMBL" id="GLT14679.1"/>
    </source>
</evidence>